<dbReference type="RefSeq" id="WP_014218573.1">
    <property type="nucleotide sequence ID" value="NZ_LWBO01000024.1"/>
</dbReference>
<keyword evidence="6" id="KW-0472">Membrane</keyword>
<protein>
    <recommendedName>
        <fullName evidence="9">Glycosyl transferase family 2</fullName>
    </recommendedName>
</protein>
<evidence type="ECO:0008006" key="9">
    <source>
        <dbReference type="Google" id="ProtNLM"/>
    </source>
</evidence>
<dbReference type="Proteomes" id="UP000192277">
    <property type="component" value="Unassembled WGS sequence"/>
</dbReference>
<name>A0ABX3NSR7_9BACT</name>
<dbReference type="PANTHER" id="PTHR21461">
    <property type="entry name" value="GLYCOSYLTRANSFERASE FAMILY 92 PROTEIN"/>
    <property type="match status" value="1"/>
</dbReference>
<evidence type="ECO:0000313" key="7">
    <source>
        <dbReference type="EMBL" id="OQP44400.1"/>
    </source>
</evidence>
<reference evidence="7 8" key="1">
    <citation type="submission" date="2016-04" db="EMBL/GenBank/DDBJ databases">
        <authorList>
            <person name="Chen L."/>
            <person name="Zhuang W."/>
            <person name="Wang G."/>
        </authorList>
    </citation>
    <scope>NUCLEOTIDE SEQUENCE [LARGE SCALE GENOMIC DNA]</scope>
    <source>
        <strain evidence="8">GR20</strain>
    </source>
</reference>
<proteinExistence type="predicted"/>
<evidence type="ECO:0000313" key="8">
    <source>
        <dbReference type="Proteomes" id="UP000192277"/>
    </source>
</evidence>
<keyword evidence="8" id="KW-1185">Reference proteome</keyword>
<comment type="caution">
    <text evidence="7">The sequence shown here is derived from an EMBL/GenBank/DDBJ whole genome shotgun (WGS) entry which is preliminary data.</text>
</comment>
<keyword evidence="2" id="KW-0328">Glycosyltransferase</keyword>
<dbReference type="EMBL" id="LWBO01000024">
    <property type="protein sequence ID" value="OQP44400.1"/>
    <property type="molecule type" value="Genomic_DNA"/>
</dbReference>
<comment type="subcellular location">
    <subcellularLocation>
        <location evidence="1">Membrane</location>
        <topology evidence="1">Single-pass membrane protein</topology>
    </subcellularLocation>
</comment>
<organism evidence="7 8">
    <name type="scientific">Niastella koreensis</name>
    <dbReference type="NCBI Taxonomy" id="354356"/>
    <lineage>
        <taxon>Bacteria</taxon>
        <taxon>Pseudomonadati</taxon>
        <taxon>Bacteroidota</taxon>
        <taxon>Chitinophagia</taxon>
        <taxon>Chitinophagales</taxon>
        <taxon>Chitinophagaceae</taxon>
        <taxon>Niastella</taxon>
    </lineage>
</organism>
<evidence type="ECO:0000256" key="4">
    <source>
        <dbReference type="ARBA" id="ARBA00022692"/>
    </source>
</evidence>
<evidence type="ECO:0000256" key="2">
    <source>
        <dbReference type="ARBA" id="ARBA00022676"/>
    </source>
</evidence>
<keyword evidence="4" id="KW-0812">Transmembrane</keyword>
<keyword evidence="3" id="KW-0808">Transferase</keyword>
<gene>
    <name evidence="7" type="ORF">A4D02_34825</name>
</gene>
<evidence type="ECO:0000256" key="5">
    <source>
        <dbReference type="ARBA" id="ARBA00022989"/>
    </source>
</evidence>
<dbReference type="InterPro" id="IPR008166">
    <property type="entry name" value="Glyco_transf_92"/>
</dbReference>
<sequence length="280" mass="32891">MKFICLAAILRDEEPFLDEWLVYHKMIGINHFFLYDDAPDLPLKKLLQPHAAYVTVIPWYHMHEERPGINRQTKAYTHALQEYGSGFEWITFIDGDEFIVLRKHDTINEFLLDFPEAVSITLHWHVFGHNNFYDDPPGLITASLIRRKGKPSENVKSITRPGAIASIENAHVCVLKYSSRVDTNNKVLEDLYEGISEVAHINHYQCRSFKRWMRRANRGEVTFDNMESFPQKERWRLDEEQCLKQFVVAMASDKNEKIDTYMQKYSAAILYKLMKMGIKK</sequence>
<keyword evidence="5" id="KW-1133">Transmembrane helix</keyword>
<evidence type="ECO:0000256" key="3">
    <source>
        <dbReference type="ARBA" id="ARBA00022679"/>
    </source>
</evidence>
<dbReference type="PANTHER" id="PTHR21461:SF69">
    <property type="entry name" value="GLYCOSYLTRANSFERASE FAMILY 92 PROTEIN"/>
    <property type="match status" value="1"/>
</dbReference>
<accession>A0ABX3NSR7</accession>
<evidence type="ECO:0000256" key="6">
    <source>
        <dbReference type="ARBA" id="ARBA00023136"/>
    </source>
</evidence>
<dbReference type="Pfam" id="PF01697">
    <property type="entry name" value="Glyco_transf_92"/>
    <property type="match status" value="1"/>
</dbReference>
<evidence type="ECO:0000256" key="1">
    <source>
        <dbReference type="ARBA" id="ARBA00004167"/>
    </source>
</evidence>